<dbReference type="Proteomes" id="UP001193734">
    <property type="component" value="Unassembled WGS sequence"/>
</dbReference>
<feature type="transmembrane region" description="Helical" evidence="1">
    <location>
        <begin position="325"/>
        <end position="345"/>
    </location>
</feature>
<organism evidence="3 4">
    <name type="scientific">Xylanibacter rodentium</name>
    <dbReference type="NCBI Taxonomy" id="2736289"/>
    <lineage>
        <taxon>Bacteria</taxon>
        <taxon>Pseudomonadati</taxon>
        <taxon>Bacteroidota</taxon>
        <taxon>Bacteroidia</taxon>
        <taxon>Bacteroidales</taxon>
        <taxon>Prevotellaceae</taxon>
        <taxon>Xylanibacter</taxon>
    </lineage>
</organism>
<dbReference type="EMBL" id="JABKKE010000001">
    <property type="protein sequence ID" value="NPE12929.1"/>
    <property type="molecule type" value="Genomic_DNA"/>
</dbReference>
<dbReference type="RefSeq" id="WP_172173740.1">
    <property type="nucleotide sequence ID" value="NZ_CASGIA010000003.1"/>
</dbReference>
<dbReference type="SUPFAM" id="SSF53448">
    <property type="entry name" value="Nucleotide-diphospho-sugar transferases"/>
    <property type="match status" value="1"/>
</dbReference>
<feature type="domain" description="Glycosyltransferase 2-like" evidence="2">
    <location>
        <begin position="57"/>
        <end position="221"/>
    </location>
</feature>
<reference evidence="3 4" key="1">
    <citation type="submission" date="2020-05" db="EMBL/GenBank/DDBJ databases">
        <title>Distinct polysaccharide utilization as determinants for interspecies competition between intestinal Prevotella spp.</title>
        <authorList>
            <person name="Galvez E.J.C."/>
            <person name="Iljazovic A."/>
            <person name="Strowig T."/>
        </authorList>
    </citation>
    <scope>NUCLEOTIDE SEQUENCE [LARGE SCALE GENOMIC DNA]</scope>
    <source>
        <strain evidence="3 4">PROD</strain>
    </source>
</reference>
<dbReference type="InterPro" id="IPR050834">
    <property type="entry name" value="Glycosyltransf_2"/>
</dbReference>
<dbReference type="InterPro" id="IPR001173">
    <property type="entry name" value="Glyco_trans_2-like"/>
</dbReference>
<evidence type="ECO:0000259" key="2">
    <source>
        <dbReference type="Pfam" id="PF00535"/>
    </source>
</evidence>
<feature type="transmembrane region" description="Helical" evidence="1">
    <location>
        <begin position="300"/>
        <end position="319"/>
    </location>
</feature>
<dbReference type="GeneID" id="82156341"/>
<gene>
    <name evidence="3" type="ORF">HPS55_01035</name>
</gene>
<accession>A0ABX2AQF8</accession>
<keyword evidence="1" id="KW-1133">Transmembrane helix</keyword>
<dbReference type="PANTHER" id="PTHR43685">
    <property type="entry name" value="GLYCOSYLTRANSFERASE"/>
    <property type="match status" value="1"/>
</dbReference>
<proteinExistence type="predicted"/>
<evidence type="ECO:0000313" key="4">
    <source>
        <dbReference type="Proteomes" id="UP001193734"/>
    </source>
</evidence>
<dbReference type="Gene3D" id="3.90.550.10">
    <property type="entry name" value="Spore Coat Polysaccharide Biosynthesis Protein SpsA, Chain A"/>
    <property type="match status" value="1"/>
</dbReference>
<comment type="caution">
    <text evidence="3">The sequence shown here is derived from an EMBL/GenBank/DDBJ whole genome shotgun (WGS) entry which is preliminary data.</text>
</comment>
<evidence type="ECO:0000256" key="1">
    <source>
        <dbReference type="SAM" id="Phobius"/>
    </source>
</evidence>
<keyword evidence="4" id="KW-1185">Reference proteome</keyword>
<name>A0ABX2AQF8_9BACT</name>
<feature type="transmembrane region" description="Helical" evidence="1">
    <location>
        <begin position="6"/>
        <end position="28"/>
    </location>
</feature>
<sequence length="389" mass="44939">MNVDIMTITICGILLLLAAITPMCNGLFRRPRSLHMQAGPDVSAAPTAHATALPAISIVMTTHDMACELERNLPLLLAQDYKPGFEIIVVDESSTDRTDDVLTMLKHKHPNLYTTFIPKSSHYLSRRKLALTIGIKAANHEWVILTDADCRPESERWLTTMATHCTDENDIVLGYTNYEHNSKRFYRFERILNACYLMRKAQKSVAYRYNGNNMAMRKSVFMNRNGFLKNLKYLRGEYDFIVNEYAEKGRTAVATHPDSFIRQDCPSSKTWNNSHLFYMETRRHLDRSLSYRLLFDADTALLHINYIIDVALATCALLIWNNIVIAAVATLCIAITAFIRAFIAARTMRMFGERISPITIPLMEMRMMWQNAWFMLRHRISDKYDFIRR</sequence>
<dbReference type="Pfam" id="PF00535">
    <property type="entry name" value="Glycos_transf_2"/>
    <property type="match status" value="1"/>
</dbReference>
<protein>
    <submittedName>
        <fullName evidence="3">Glycosyltransferase</fullName>
    </submittedName>
</protein>
<evidence type="ECO:0000313" key="3">
    <source>
        <dbReference type="EMBL" id="NPE12929.1"/>
    </source>
</evidence>
<dbReference type="InterPro" id="IPR029044">
    <property type="entry name" value="Nucleotide-diphossugar_trans"/>
</dbReference>
<keyword evidence="1" id="KW-0812">Transmembrane</keyword>
<keyword evidence="1" id="KW-0472">Membrane</keyword>
<dbReference type="PANTHER" id="PTHR43685:SF2">
    <property type="entry name" value="GLYCOSYLTRANSFERASE 2-LIKE DOMAIN-CONTAINING PROTEIN"/>
    <property type="match status" value="1"/>
</dbReference>